<name>A0A3G2SD41_MALR7</name>
<keyword evidence="3" id="KW-1185">Reference proteome</keyword>
<feature type="region of interest" description="Disordered" evidence="1">
    <location>
        <begin position="545"/>
        <end position="610"/>
    </location>
</feature>
<feature type="compositionally biased region" description="Acidic residues" evidence="1">
    <location>
        <begin position="295"/>
        <end position="310"/>
    </location>
</feature>
<feature type="region of interest" description="Disordered" evidence="1">
    <location>
        <begin position="169"/>
        <end position="259"/>
    </location>
</feature>
<feature type="compositionally biased region" description="Polar residues" evidence="1">
    <location>
        <begin position="1"/>
        <end position="11"/>
    </location>
</feature>
<feature type="region of interest" description="Disordered" evidence="1">
    <location>
        <begin position="479"/>
        <end position="498"/>
    </location>
</feature>
<dbReference type="AlphaFoldDB" id="A0A3G2SD41"/>
<feature type="compositionally biased region" description="Basic and acidic residues" evidence="1">
    <location>
        <begin position="80"/>
        <end position="92"/>
    </location>
</feature>
<accession>A0A3G2SD41</accession>
<feature type="region of interest" description="Disordered" evidence="1">
    <location>
        <begin position="756"/>
        <end position="827"/>
    </location>
</feature>
<feature type="region of interest" description="Disordered" evidence="1">
    <location>
        <begin position="290"/>
        <end position="466"/>
    </location>
</feature>
<sequence>MATNSAVSTLAASPPNPDMISQRPRDSALVSRESTGYSSANENDDDKNSDLGEVVSTDDYNARTQSSAASSQATESDDSDMARKIEAAREDESLIGSDDSGDDTYLFNEEQYMIEDETKRQNNTVRKDVSKNPSAQPDVFENEDDFWDSFARTDGWTDDDDIVTNELFKPQRGFASTPEPLFSDFYGSSDETDRPGSNEDGDDEDALTTDEDITSLDDGSSTISDVESLSVPLIAHVGTAQDMDGHGSQQDMTNKEELGEKALKNAIPLLVIEDLDGRLIYARAGDGEAVFGSDGEFEFEGESDEQSSDDDMVHGDSPKVGIRSHAHEPPASEFDASGADDGDTTDELPDSDMPYPRLLVGSIAPRGGRNARRAREIAARSRHSSPRVSSPAPRSSAVCTTPLRNGPSSLSNALSLHNESNDQGVDPSQTSEDEGSSEKTADHASPSKESQLSLSEPPKPVMGQFMPAYSKSIHRAVIDGSHRTPSPFSTLHNMQRGLRQKRSRQHPNREFLDHAQNNGPLFLRKRKHRDISDSSVFKGVQPCLEQSNDGLDSSPEAQPQCPTDIMDIGDVLDEGLLYPGSSDDSSIDDSTSKARHEPRRSKSSQNGTYDRAIARWTRIPMGAFRSAQENGTPSSVPPISNAYLTHQRPGGTFLLTQALRDPRQALGSSRSPASGISHFGRTPFRRSVSMLDDPGSPSASPLHRTLADHVISDPANRPDKGRHEKHRLQRLSNKFGEHAVVGGKFLISPVLRPVKHRERNTSSNNVDATSPISALGDIAPSDHGYHTSGTPRKVTKREKRERMARREASKRHDTASPQPHDSALHMA</sequence>
<feature type="compositionally biased region" description="Basic and acidic residues" evidence="1">
    <location>
        <begin position="116"/>
        <end position="130"/>
    </location>
</feature>
<feature type="compositionally biased region" description="Polar residues" evidence="1">
    <location>
        <begin position="483"/>
        <end position="493"/>
    </location>
</feature>
<feature type="compositionally biased region" description="Low complexity" evidence="1">
    <location>
        <begin position="386"/>
        <end position="397"/>
    </location>
</feature>
<feature type="compositionally biased region" description="Polar residues" evidence="1">
    <location>
        <begin position="761"/>
        <end position="772"/>
    </location>
</feature>
<feature type="region of interest" description="Disordered" evidence="1">
    <location>
        <begin position="1"/>
        <end position="143"/>
    </location>
</feature>
<feature type="compositionally biased region" description="Low complexity" evidence="1">
    <location>
        <begin position="64"/>
        <end position="74"/>
    </location>
</feature>
<feature type="compositionally biased region" description="Basic and acidic residues" evidence="1">
    <location>
        <begin position="798"/>
        <end position="814"/>
    </location>
</feature>
<organism evidence="2 3">
    <name type="scientific">Malassezia restricta (strain ATCC 96810 / NBRC 103918 / CBS 7877)</name>
    <name type="common">Seborrheic dermatitis infection agent</name>
    <dbReference type="NCBI Taxonomy" id="425264"/>
    <lineage>
        <taxon>Eukaryota</taxon>
        <taxon>Fungi</taxon>
        <taxon>Dikarya</taxon>
        <taxon>Basidiomycota</taxon>
        <taxon>Ustilaginomycotina</taxon>
        <taxon>Malasseziomycetes</taxon>
        <taxon>Malasseziales</taxon>
        <taxon>Malasseziaceae</taxon>
        <taxon>Malassezia</taxon>
    </lineage>
</organism>
<feature type="compositionally biased region" description="Polar residues" evidence="1">
    <location>
        <begin position="545"/>
        <end position="561"/>
    </location>
</feature>
<evidence type="ECO:0000313" key="2">
    <source>
        <dbReference type="EMBL" id="AYO44737.1"/>
    </source>
</evidence>
<reference evidence="2 3" key="1">
    <citation type="submission" date="2018-10" db="EMBL/GenBank/DDBJ databases">
        <title>Complete genome sequence of Malassezia restricta CBS 7877.</title>
        <authorList>
            <person name="Morand S.C."/>
            <person name="Bertignac M."/>
            <person name="Iltis A."/>
            <person name="Kolder I."/>
            <person name="Pirovano W."/>
            <person name="Jourdain R."/>
            <person name="Clavaud C."/>
        </authorList>
    </citation>
    <scope>NUCLEOTIDE SEQUENCE [LARGE SCALE GENOMIC DNA]</scope>
    <source>
        <strain evidence="2 3">CBS 7877</strain>
    </source>
</reference>
<protein>
    <submittedName>
        <fullName evidence="2">Uncharacterized protein</fullName>
    </submittedName>
</protein>
<dbReference type="Proteomes" id="UP000269793">
    <property type="component" value="Chromosome VIII"/>
</dbReference>
<proteinExistence type="predicted"/>
<dbReference type="VEuPathDB" id="FungiDB:DNF11_3787"/>
<feature type="compositionally biased region" description="Polar residues" evidence="1">
    <location>
        <begin position="32"/>
        <end position="41"/>
    </location>
</feature>
<feature type="compositionally biased region" description="Polar residues" evidence="1">
    <location>
        <begin position="398"/>
        <end position="430"/>
    </location>
</feature>
<feature type="compositionally biased region" description="Acidic residues" evidence="1">
    <location>
        <begin position="199"/>
        <end position="215"/>
    </location>
</feature>
<evidence type="ECO:0000256" key="1">
    <source>
        <dbReference type="SAM" id="MobiDB-lite"/>
    </source>
</evidence>
<dbReference type="OrthoDB" id="3364971at2759"/>
<feature type="compositionally biased region" description="Polar residues" evidence="1">
    <location>
        <begin position="217"/>
        <end position="227"/>
    </location>
</feature>
<dbReference type="EMBL" id="CP033155">
    <property type="protein sequence ID" value="AYO44737.1"/>
    <property type="molecule type" value="Genomic_DNA"/>
</dbReference>
<feature type="compositionally biased region" description="Acidic residues" evidence="1">
    <location>
        <begin position="338"/>
        <end position="350"/>
    </location>
</feature>
<gene>
    <name evidence="2" type="ORF">DNF11_3787</name>
</gene>
<dbReference type="STRING" id="425264.A0A3G2SD41"/>
<feature type="compositionally biased region" description="Basic and acidic residues" evidence="1">
    <location>
        <begin position="436"/>
        <end position="446"/>
    </location>
</feature>
<evidence type="ECO:0000313" key="3">
    <source>
        <dbReference type="Proteomes" id="UP000269793"/>
    </source>
</evidence>